<reference evidence="1" key="1">
    <citation type="submission" date="2023-11" db="EMBL/GenBank/DDBJ databases">
        <authorList>
            <person name="Poullet M."/>
        </authorList>
    </citation>
    <scope>NUCLEOTIDE SEQUENCE</scope>
    <source>
        <strain evidence="1">E1834</strain>
    </source>
</reference>
<dbReference type="EMBL" id="CAVMJV010000036">
    <property type="protein sequence ID" value="CAK5078772.1"/>
    <property type="molecule type" value="Genomic_DNA"/>
</dbReference>
<organism evidence="1 2">
    <name type="scientific">Meloidogyne enterolobii</name>
    <name type="common">Root-knot nematode worm</name>
    <name type="synonym">Meloidogyne mayaguensis</name>
    <dbReference type="NCBI Taxonomy" id="390850"/>
    <lineage>
        <taxon>Eukaryota</taxon>
        <taxon>Metazoa</taxon>
        <taxon>Ecdysozoa</taxon>
        <taxon>Nematoda</taxon>
        <taxon>Chromadorea</taxon>
        <taxon>Rhabditida</taxon>
        <taxon>Tylenchina</taxon>
        <taxon>Tylenchomorpha</taxon>
        <taxon>Tylenchoidea</taxon>
        <taxon>Meloidogynidae</taxon>
        <taxon>Meloidogyninae</taxon>
        <taxon>Meloidogyne</taxon>
    </lineage>
</organism>
<evidence type="ECO:0000313" key="2">
    <source>
        <dbReference type="Proteomes" id="UP001497535"/>
    </source>
</evidence>
<protein>
    <submittedName>
        <fullName evidence="1">Uncharacterized protein</fullName>
    </submittedName>
</protein>
<dbReference type="Proteomes" id="UP001497535">
    <property type="component" value="Unassembled WGS sequence"/>
</dbReference>
<gene>
    <name evidence="1" type="ORF">MENTE1834_LOCUS25842</name>
</gene>
<comment type="caution">
    <text evidence="1">The sequence shown here is derived from an EMBL/GenBank/DDBJ whole genome shotgun (WGS) entry which is preliminary data.</text>
</comment>
<sequence>MERQQDKKISGLALGNLANAYFCLSEYNKSIDCLEKRLAIARELDDKSAIGMTLINIAKAYSKLGNHELAERNLLYVF</sequence>
<name>A0ACB0ZK68_MELEN</name>
<proteinExistence type="predicted"/>
<keyword evidence="2" id="KW-1185">Reference proteome</keyword>
<accession>A0ACB0ZK68</accession>
<evidence type="ECO:0000313" key="1">
    <source>
        <dbReference type="EMBL" id="CAK5078772.1"/>
    </source>
</evidence>